<dbReference type="Pfam" id="PF07587">
    <property type="entry name" value="PSD1"/>
    <property type="match status" value="1"/>
</dbReference>
<proteinExistence type="predicted"/>
<keyword evidence="1" id="KW-0732">Signal</keyword>
<dbReference type="PANTHER" id="PTHR35889:SF3">
    <property type="entry name" value="F-BOX DOMAIN-CONTAINING PROTEIN"/>
    <property type="match status" value="1"/>
</dbReference>
<reference evidence="5" key="1">
    <citation type="journal article" date="2011" name="Environ. Microbiol.">
        <title>Time-series analyses of Monterey Bay coastal microbial picoplankton using a 'genome proxy' microarray.</title>
        <authorList>
            <person name="Rich V.I."/>
            <person name="Pham V.D."/>
            <person name="Eppley J."/>
            <person name="Shi Y."/>
            <person name="DeLong E.F."/>
        </authorList>
    </citation>
    <scope>NUCLEOTIDE SEQUENCE</scope>
</reference>
<dbReference type="EMBL" id="GU474923">
    <property type="protein sequence ID" value="ADI19484.1"/>
    <property type="molecule type" value="Genomic_DNA"/>
</dbReference>
<dbReference type="InterPro" id="IPR013320">
    <property type="entry name" value="ConA-like_dom_sf"/>
</dbReference>
<evidence type="ECO:0000259" key="4">
    <source>
        <dbReference type="Pfam" id="PF07635"/>
    </source>
</evidence>
<dbReference type="PROSITE" id="PS51257">
    <property type="entry name" value="PROKAR_LIPOPROTEIN"/>
    <property type="match status" value="1"/>
</dbReference>
<dbReference type="SUPFAM" id="SSF46626">
    <property type="entry name" value="Cytochrome c"/>
    <property type="match status" value="1"/>
</dbReference>
<sequence>MVSRTATIATAVLLGGLACSAGGSAVSAADKKPDTGKVDAKKAEFFESKIRPLLLARCGTCHGAKKQEGELRVDQRERLFRGGESGKAIEPGKPAASLLLKRVTARGDEQMPPKTRLKDSEIAALRRWVAEGAAWPVATGTESSRGDAADGVDEVIAPNAPELAKSLKLWLRADTLQVADGGAVVAWPDSSGRGHDLTVTKGVRKAGTGTAPQLVKKSRINGGPAVRFTHDNGLAASPDRSLGLTGDAEFTVVLVGQYVHGTSRPYENILMVGNPAHSEDPGKPLSILIELETGKKQIDLAGGFSHDASMGPGSAQVLYDQPTILIITRKKGPWTPGTRFWLNGESSRQAWGRDPVGTSVVPDVQMRPEHGVALGSPQQWAGGFRGDLAEVIVFDRVLTDRQRRGLEAELAVRHGVEMPRMYLASTREFTDNEKNYWAFRLVKSPATPKVADADRVVSPIDPFVLARLKTAGLEPSPRADRSTLIRRVTFDLTGLPPTPEQIDAFLADGRNDVEALGSVVDGLLASPRYGERWARHWLDVVRYAESTANDGNAVMRYAWRYRDYVIKSLNTDKPYSEFVIEQLAGDLLPGKTGQARVDAVVATGLLMLGPKALAETDKEQSRLDIVADQLDVTGRAFLGLTIGCARCHDHKFDSIPTVDYYSLASIFRSTEVFQDENRNATMFQEWNLEVEGLKPVMVMAPVEYRPVTLRVHRRGDRKNPGVLAPRRFLQVIAGEGHQPLRTRQSGRLELARWIASPENPLTARVLVNRVWQNHFGIGLVATSDNFGNRGELPSHPALLDWLAADFVDNGWSIKSLHRRLVLSGTYMQASRGATEAAAAARRIDPDNRLLWTMPLERLDAEALRDAVLAVSGRLDLTPGGSETGEFLYERGEVIDKKRPTFRPNRVRSDDPFYTDSRRRSVFLPVVRNAMPDILSLFDAADPNGIVTRRNDTTVPSQSLFLLNHPFVLENSQALAKRVLSAPASDDPARIALAYRLAVGRGPRPAEVKRVVEFLAAGVAGENKGTPEEKRLTAWTGFAQTLFCRNEFLYLK</sequence>
<name>E0XYJ3_9BACT</name>
<evidence type="ECO:0008006" key="6">
    <source>
        <dbReference type="Google" id="ProtNLM"/>
    </source>
</evidence>
<dbReference type="InterPro" id="IPR036909">
    <property type="entry name" value="Cyt_c-like_dom_sf"/>
</dbReference>
<dbReference type="SUPFAM" id="SSF49899">
    <property type="entry name" value="Concanavalin A-like lectins/glucanases"/>
    <property type="match status" value="1"/>
</dbReference>
<evidence type="ECO:0000259" key="2">
    <source>
        <dbReference type="Pfam" id="PF07583"/>
    </source>
</evidence>
<feature type="domain" description="DUF1549" evidence="2">
    <location>
        <begin position="459"/>
        <end position="671"/>
    </location>
</feature>
<protein>
    <recommendedName>
        <fullName evidence="6">Cytochrome c domain-containing protein</fullName>
    </recommendedName>
</protein>
<dbReference type="InterPro" id="IPR011429">
    <property type="entry name" value="Cyt_c_Planctomycete-type"/>
</dbReference>
<dbReference type="GO" id="GO:0020037">
    <property type="term" value="F:heme binding"/>
    <property type="evidence" value="ECO:0007669"/>
    <property type="project" value="InterPro"/>
</dbReference>
<feature type="signal peptide" evidence="1">
    <location>
        <begin position="1"/>
        <end position="28"/>
    </location>
</feature>
<evidence type="ECO:0000313" key="5">
    <source>
        <dbReference type="EMBL" id="ADI19484.1"/>
    </source>
</evidence>
<dbReference type="AlphaFoldDB" id="E0XYJ3"/>
<evidence type="ECO:0000259" key="3">
    <source>
        <dbReference type="Pfam" id="PF07587"/>
    </source>
</evidence>
<feature type="domain" description="DUF1553" evidence="3">
    <location>
        <begin position="746"/>
        <end position="1014"/>
    </location>
</feature>
<dbReference type="PANTHER" id="PTHR35889">
    <property type="entry name" value="CYCLOINULO-OLIGOSACCHARIDE FRUCTANOTRANSFERASE-RELATED"/>
    <property type="match status" value="1"/>
</dbReference>
<accession>E0XYJ3</accession>
<evidence type="ECO:0000256" key="1">
    <source>
        <dbReference type="SAM" id="SignalP"/>
    </source>
</evidence>
<dbReference type="InterPro" id="IPR022655">
    <property type="entry name" value="DUF1553"/>
</dbReference>
<dbReference type="Pfam" id="PF07583">
    <property type="entry name" value="PSCyt2"/>
    <property type="match status" value="1"/>
</dbReference>
<feature type="chain" id="PRO_5003143210" description="Cytochrome c domain-containing protein" evidence="1">
    <location>
        <begin position="29"/>
        <end position="1051"/>
    </location>
</feature>
<dbReference type="GO" id="GO:0009055">
    <property type="term" value="F:electron transfer activity"/>
    <property type="evidence" value="ECO:0007669"/>
    <property type="project" value="InterPro"/>
</dbReference>
<dbReference type="Pfam" id="PF07635">
    <property type="entry name" value="PSCyt1"/>
    <property type="match status" value="1"/>
</dbReference>
<feature type="domain" description="Cytochrome C Planctomycete-type" evidence="4">
    <location>
        <begin position="58"/>
        <end position="114"/>
    </location>
</feature>
<dbReference type="InterPro" id="IPR011444">
    <property type="entry name" value="DUF1549"/>
</dbReference>
<organism evidence="5">
    <name type="scientific">uncultured Planctomycetales bacterium HF0500_40D21</name>
    <dbReference type="NCBI Taxonomy" id="710747"/>
    <lineage>
        <taxon>Bacteria</taxon>
        <taxon>Pseudomonadati</taxon>
        <taxon>Planctomycetota</taxon>
        <taxon>Planctomycetia</taxon>
        <taxon>Planctomycetales</taxon>
        <taxon>environmental samples</taxon>
    </lineage>
</organism>